<accession>A0A9C6TCS3</accession>
<gene>
    <name evidence="5" type="primary">LOC107470379</name>
</gene>
<dbReference type="GO" id="GO:0005509">
    <property type="term" value="F:calcium ion binding"/>
    <property type="evidence" value="ECO:0007669"/>
    <property type="project" value="InterPro"/>
</dbReference>
<feature type="transmembrane region" description="Helical" evidence="1">
    <location>
        <begin position="85"/>
        <end position="103"/>
    </location>
</feature>
<feature type="domain" description="EH" evidence="2">
    <location>
        <begin position="15"/>
        <end position="75"/>
    </location>
</feature>
<dbReference type="GeneID" id="107470379"/>
<evidence type="ECO:0000256" key="1">
    <source>
        <dbReference type="SAM" id="Phobius"/>
    </source>
</evidence>
<dbReference type="InterPro" id="IPR002048">
    <property type="entry name" value="EF_hand_dom"/>
</dbReference>
<name>A0A9C6TCS3_ARADU</name>
<dbReference type="PROSITE" id="PS50031">
    <property type="entry name" value="EH"/>
    <property type="match status" value="1"/>
</dbReference>
<evidence type="ECO:0000259" key="3">
    <source>
        <dbReference type="PROSITE" id="PS50222"/>
    </source>
</evidence>
<reference evidence="4" key="1">
    <citation type="journal article" date="2016" name="Nat. Genet.">
        <title>The genome sequences of Arachis duranensis and Arachis ipaensis, the diploid ancestors of cultivated peanut.</title>
        <authorList>
            <person name="Bertioli D.J."/>
            <person name="Cannon S.B."/>
            <person name="Froenicke L."/>
            <person name="Huang G."/>
            <person name="Farmer A.D."/>
            <person name="Cannon E.K."/>
            <person name="Liu X."/>
            <person name="Gao D."/>
            <person name="Clevenger J."/>
            <person name="Dash S."/>
            <person name="Ren L."/>
            <person name="Moretzsohn M.C."/>
            <person name="Shirasawa K."/>
            <person name="Huang W."/>
            <person name="Vidigal B."/>
            <person name="Abernathy B."/>
            <person name="Chu Y."/>
            <person name="Niederhuth C.E."/>
            <person name="Umale P."/>
            <person name="Araujo A.C."/>
            <person name="Kozik A."/>
            <person name="Kim K.D."/>
            <person name="Burow M.D."/>
            <person name="Varshney R.K."/>
            <person name="Wang X."/>
            <person name="Zhang X."/>
            <person name="Barkley N."/>
            <person name="Guimaraes P.M."/>
            <person name="Isobe S."/>
            <person name="Guo B."/>
            <person name="Liao B."/>
            <person name="Stalker H.T."/>
            <person name="Schmitz R.J."/>
            <person name="Scheffler B.E."/>
            <person name="Leal-Bertioli S.C."/>
            <person name="Xun X."/>
            <person name="Jackson S.A."/>
            <person name="Michelmore R."/>
            <person name="Ozias-Akins P."/>
        </authorList>
    </citation>
    <scope>NUCLEOTIDE SEQUENCE [LARGE SCALE GENOMIC DNA]</scope>
    <source>
        <strain evidence="4">cv. V14167</strain>
    </source>
</reference>
<protein>
    <submittedName>
        <fullName evidence="5">EH domain-containing protein 1</fullName>
    </submittedName>
</protein>
<dbReference type="Proteomes" id="UP000515211">
    <property type="component" value="Chromosome 10"/>
</dbReference>
<sequence>MEFNPVPIGSCSKENQIIYQQFFNYADSDGDGRITGSDATKFFAMSNLSRQDLKQVWLLLIQSDKDLLVLQSSSLLCSQPITQELLSSGGILLPTIFLGIYLLHLQISLN</sequence>
<keyword evidence="1" id="KW-1133">Transmembrane helix</keyword>
<proteinExistence type="predicted"/>
<evidence type="ECO:0000259" key="2">
    <source>
        <dbReference type="PROSITE" id="PS50031"/>
    </source>
</evidence>
<keyword evidence="1" id="KW-0812">Transmembrane</keyword>
<dbReference type="KEGG" id="adu:107470379"/>
<dbReference type="RefSeq" id="XP_052111787.1">
    <property type="nucleotide sequence ID" value="XM_052255827.1"/>
</dbReference>
<dbReference type="Gene3D" id="1.10.238.10">
    <property type="entry name" value="EF-hand"/>
    <property type="match status" value="1"/>
</dbReference>
<dbReference type="SUPFAM" id="SSF47473">
    <property type="entry name" value="EF-hand"/>
    <property type="match status" value="1"/>
</dbReference>
<dbReference type="InterPro" id="IPR000261">
    <property type="entry name" value="EH_dom"/>
</dbReference>
<organism evidence="4 5">
    <name type="scientific">Arachis duranensis</name>
    <name type="common">Wild peanut</name>
    <dbReference type="NCBI Taxonomy" id="130453"/>
    <lineage>
        <taxon>Eukaryota</taxon>
        <taxon>Viridiplantae</taxon>
        <taxon>Streptophyta</taxon>
        <taxon>Embryophyta</taxon>
        <taxon>Tracheophyta</taxon>
        <taxon>Spermatophyta</taxon>
        <taxon>Magnoliopsida</taxon>
        <taxon>eudicotyledons</taxon>
        <taxon>Gunneridae</taxon>
        <taxon>Pentapetalae</taxon>
        <taxon>rosids</taxon>
        <taxon>fabids</taxon>
        <taxon>Fabales</taxon>
        <taxon>Fabaceae</taxon>
        <taxon>Papilionoideae</taxon>
        <taxon>50 kb inversion clade</taxon>
        <taxon>dalbergioids sensu lato</taxon>
        <taxon>Dalbergieae</taxon>
        <taxon>Pterocarpus clade</taxon>
        <taxon>Arachis</taxon>
    </lineage>
</organism>
<evidence type="ECO:0000313" key="5">
    <source>
        <dbReference type="RefSeq" id="XP_052111787.1"/>
    </source>
</evidence>
<dbReference type="InterPro" id="IPR011992">
    <property type="entry name" value="EF-hand-dom_pair"/>
</dbReference>
<keyword evidence="1" id="KW-0472">Membrane</keyword>
<keyword evidence="4" id="KW-1185">Reference proteome</keyword>
<dbReference type="AlphaFoldDB" id="A0A9C6TCS3"/>
<evidence type="ECO:0000313" key="4">
    <source>
        <dbReference type="Proteomes" id="UP000515211"/>
    </source>
</evidence>
<reference evidence="5" key="2">
    <citation type="submission" date="2025-08" db="UniProtKB">
        <authorList>
            <consortium name="RefSeq"/>
        </authorList>
    </citation>
    <scope>IDENTIFICATION</scope>
    <source>
        <tissue evidence="5">Whole plant</tissue>
    </source>
</reference>
<feature type="domain" description="EF-hand" evidence="3">
    <location>
        <begin position="14"/>
        <end position="49"/>
    </location>
</feature>
<dbReference type="PROSITE" id="PS50222">
    <property type="entry name" value="EF_HAND_2"/>
    <property type="match status" value="1"/>
</dbReference>